<dbReference type="Gene3D" id="3.40.50.300">
    <property type="entry name" value="P-loop containing nucleotide triphosphate hydrolases"/>
    <property type="match status" value="1"/>
</dbReference>
<evidence type="ECO:0000313" key="7">
    <source>
        <dbReference type="EMBL" id="KAL1006790.1"/>
    </source>
</evidence>
<gene>
    <name evidence="7" type="ORF">UPYG_G00077140</name>
</gene>
<keyword evidence="8" id="KW-1185">Reference proteome</keyword>
<evidence type="ECO:0000256" key="1">
    <source>
        <dbReference type="ARBA" id="ARBA00008535"/>
    </source>
</evidence>
<proteinExistence type="inferred from homology"/>
<organism evidence="7 8">
    <name type="scientific">Umbra pygmaea</name>
    <name type="common">Eastern mudminnow</name>
    <dbReference type="NCBI Taxonomy" id="75934"/>
    <lineage>
        <taxon>Eukaryota</taxon>
        <taxon>Metazoa</taxon>
        <taxon>Chordata</taxon>
        <taxon>Craniata</taxon>
        <taxon>Vertebrata</taxon>
        <taxon>Euteleostomi</taxon>
        <taxon>Actinopterygii</taxon>
        <taxon>Neopterygii</taxon>
        <taxon>Teleostei</taxon>
        <taxon>Protacanthopterygii</taxon>
        <taxon>Esociformes</taxon>
        <taxon>Umbridae</taxon>
        <taxon>Umbra</taxon>
    </lineage>
</organism>
<dbReference type="InterPro" id="IPR045058">
    <property type="entry name" value="GIMA/IAN/Toc"/>
</dbReference>
<comment type="caution">
    <text evidence="7">The sequence shown here is derived from an EMBL/GenBank/DDBJ whole genome shotgun (WGS) entry which is preliminary data.</text>
</comment>
<protein>
    <recommendedName>
        <fullName evidence="6">AIG1-type G domain-containing protein</fullName>
    </recommendedName>
</protein>
<dbReference type="EMBL" id="JAGEUA010000002">
    <property type="protein sequence ID" value="KAL1006790.1"/>
    <property type="molecule type" value="Genomic_DNA"/>
</dbReference>
<dbReference type="Pfam" id="PF04548">
    <property type="entry name" value="AIG1"/>
    <property type="match status" value="1"/>
</dbReference>
<sequence length="496" mass="56140">MSKWKIIVFGEEWTGKSSVCKTILGKNRKTTTTGTESPRCLSGFVCERPVTVVDTPGWDPLTDTEETPLNILNDACRMAACDTSGPQAFLLVIPVSPNVEWNQLVSRRLKRLFGETIWRRTILLFTRGDNLSGGRTIQSHLQSEGKAFQGLLEICGNRCHAFNNVAEENGTQVAMLMKTIDDMVKQNDGQIFNFQDAWSLRQHQAKIQQLEALVKEMTSDVEDQELKNAEWPKTEELKEVQYVANKMLLSKCLETERLPDQPTFDNGHSNWNLSADFVQETPGYEIIPEARKDEAWVMLVMMVKIEVSSQSVGTLAQVTLLTAWMKQHGCRESHWEKKWFLVQGLILFKFEEAYGQSEGTVKVGVQAVEFQPAGAPEDNREGCCIQKNASQLAIKEANGMYPERENGDFSVQEDIELPGRREEHIKRQRRNSMVQDYNFNAEQNEADDQENCEPPGCDHGPYMHERGRSLDTSVIFRGEGEPLGALGKTPMDLHHP</sequence>
<name>A0ABD0XSJ6_UMBPY</name>
<feature type="domain" description="AIG1-type G" evidence="6">
    <location>
        <begin position="1"/>
        <end position="201"/>
    </location>
</feature>
<evidence type="ECO:0000256" key="2">
    <source>
        <dbReference type="ARBA" id="ARBA00022741"/>
    </source>
</evidence>
<keyword evidence="3" id="KW-0342">GTP-binding</keyword>
<evidence type="ECO:0000313" key="8">
    <source>
        <dbReference type="Proteomes" id="UP001557470"/>
    </source>
</evidence>
<dbReference type="InterPro" id="IPR006703">
    <property type="entry name" value="G_AIG1"/>
</dbReference>
<comment type="similarity">
    <text evidence="1">Belongs to the TRAFAC class TrmE-Era-EngA-EngB-Septin-like GTPase superfamily. AIG1/Toc34/Toc159-like paraseptin GTPase family. IAN subfamily.</text>
</comment>
<dbReference type="SUPFAM" id="SSF52540">
    <property type="entry name" value="P-loop containing nucleoside triphosphate hydrolases"/>
    <property type="match status" value="1"/>
</dbReference>
<keyword evidence="4" id="KW-0175">Coiled coil</keyword>
<feature type="region of interest" description="Disordered" evidence="5">
    <location>
        <begin position="443"/>
        <end position="465"/>
    </location>
</feature>
<evidence type="ECO:0000256" key="3">
    <source>
        <dbReference type="ARBA" id="ARBA00023134"/>
    </source>
</evidence>
<dbReference type="AlphaFoldDB" id="A0ABD0XSJ6"/>
<dbReference type="GO" id="GO:0005525">
    <property type="term" value="F:GTP binding"/>
    <property type="evidence" value="ECO:0007669"/>
    <property type="project" value="UniProtKB-KW"/>
</dbReference>
<dbReference type="InterPro" id="IPR027417">
    <property type="entry name" value="P-loop_NTPase"/>
</dbReference>
<dbReference type="Proteomes" id="UP001557470">
    <property type="component" value="Unassembled WGS sequence"/>
</dbReference>
<evidence type="ECO:0000256" key="5">
    <source>
        <dbReference type="SAM" id="MobiDB-lite"/>
    </source>
</evidence>
<dbReference type="PROSITE" id="PS51720">
    <property type="entry name" value="G_AIG1"/>
    <property type="match status" value="1"/>
</dbReference>
<evidence type="ECO:0000256" key="4">
    <source>
        <dbReference type="SAM" id="Coils"/>
    </source>
</evidence>
<evidence type="ECO:0000259" key="6">
    <source>
        <dbReference type="PROSITE" id="PS51720"/>
    </source>
</evidence>
<dbReference type="PANTHER" id="PTHR10903:SF107">
    <property type="entry name" value="GTPASE IMAP FAMILY MEMBER 4-LIKE-RELATED"/>
    <property type="match status" value="1"/>
</dbReference>
<accession>A0ABD0XSJ6</accession>
<keyword evidence="2" id="KW-0547">Nucleotide-binding</keyword>
<feature type="coiled-coil region" evidence="4">
    <location>
        <begin position="200"/>
        <end position="227"/>
    </location>
</feature>
<reference evidence="7 8" key="1">
    <citation type="submission" date="2024-06" db="EMBL/GenBank/DDBJ databases">
        <authorList>
            <person name="Pan Q."/>
            <person name="Wen M."/>
            <person name="Jouanno E."/>
            <person name="Zahm M."/>
            <person name="Klopp C."/>
            <person name="Cabau C."/>
            <person name="Louis A."/>
            <person name="Berthelot C."/>
            <person name="Parey E."/>
            <person name="Roest Crollius H."/>
            <person name="Montfort J."/>
            <person name="Robinson-Rechavi M."/>
            <person name="Bouchez O."/>
            <person name="Lampietro C."/>
            <person name="Lopez Roques C."/>
            <person name="Donnadieu C."/>
            <person name="Postlethwait J."/>
            <person name="Bobe J."/>
            <person name="Verreycken H."/>
            <person name="Guiguen Y."/>
        </authorList>
    </citation>
    <scope>NUCLEOTIDE SEQUENCE [LARGE SCALE GENOMIC DNA]</scope>
    <source>
        <strain evidence="7">Up_M1</strain>
        <tissue evidence="7">Testis</tissue>
    </source>
</reference>
<dbReference type="PANTHER" id="PTHR10903">
    <property type="entry name" value="GTPASE, IMAP FAMILY MEMBER-RELATED"/>
    <property type="match status" value="1"/>
</dbReference>